<comment type="caution">
    <text evidence="6">Lacks conserved residue(s) required for the propagation of feature annotation.</text>
</comment>
<comment type="function">
    <text evidence="6">A major RuBisCO chaperone. Acts after GroEL-GroES chaperonin to fold and/or assemble the large subunit of RuBisCO (ccbL, rbcL). Cooperates with RbcX in RbcL folding, plays the major role in assembly of dimers into RbcL(8)-Raf1(8) intermediate complexes. RbcS replaces Raf1, leading to holoenzyme formation.</text>
</comment>
<dbReference type="InterPro" id="IPR041358">
    <property type="entry name" value="Raf1_N"/>
</dbReference>
<dbReference type="PANTHER" id="PTHR35299:SF6">
    <property type="entry name" value="RUBISCO ACCUMULATION FACTOR 1"/>
    <property type="match status" value="1"/>
</dbReference>
<dbReference type="Pfam" id="PF18578">
    <property type="entry name" value="Raf1_N"/>
    <property type="match status" value="1"/>
</dbReference>
<dbReference type="Proteomes" id="UP000000268">
    <property type="component" value="Chromosome"/>
</dbReference>
<dbReference type="InterPro" id="IPR046382">
    <property type="entry name" value="Raf1_cyn"/>
</dbReference>
<evidence type="ECO:0000259" key="8">
    <source>
        <dbReference type="Pfam" id="PF18578"/>
    </source>
</evidence>
<evidence type="ECO:0000313" key="10">
    <source>
        <dbReference type="EMBL" id="ABW26801.1"/>
    </source>
</evidence>
<dbReference type="InterPro" id="IPR040858">
    <property type="entry name" value="Raf1_C"/>
</dbReference>
<dbReference type="AlphaFoldDB" id="B0CCB6"/>
<comment type="subunit">
    <text evidence="6">Homodimer. Forms an RbcL(8)-Raf1(8) complex. Forms complexes of many stoichiometries with RbcL with and without RbcS. RbcX and Raf1 can bind simultaneously to RbcL.</text>
</comment>
<evidence type="ECO:0000256" key="5">
    <source>
        <dbReference type="ARBA" id="ARBA00023859"/>
    </source>
</evidence>
<dbReference type="Pfam" id="PF18579">
    <property type="entry name" value="Raf1_HTH"/>
    <property type="match status" value="1"/>
</dbReference>
<comment type="domain">
    <text evidence="6">Has 3 domains, the N-terminal alpha-helical domain, an extended flexible linker and the C-terminal beta-sheet domain. The 2 C-terminal beta-sheet domains are swapped and pack against each other to form the dimer interface.</text>
</comment>
<dbReference type="GO" id="GO:0005737">
    <property type="term" value="C:cytoplasm"/>
    <property type="evidence" value="ECO:0007669"/>
    <property type="project" value="UniProtKB-SubCell"/>
</dbReference>
<dbReference type="InterPro" id="IPR040781">
    <property type="entry name" value="Raf1_HTH"/>
</dbReference>
<dbReference type="GO" id="GO:0015977">
    <property type="term" value="P:carbon fixation"/>
    <property type="evidence" value="ECO:0007669"/>
    <property type="project" value="UniProtKB-UniRule"/>
</dbReference>
<accession>B0CCB6</accession>
<dbReference type="HOGENOM" id="CLU_766477_0_0_3"/>
<gene>
    <name evidence="6" type="primary">raf1</name>
    <name evidence="10" type="ordered locus">AM1_1780</name>
</gene>
<dbReference type="GO" id="GO:0110102">
    <property type="term" value="P:ribulose bisphosphate carboxylase complex assembly"/>
    <property type="evidence" value="ECO:0007669"/>
    <property type="project" value="UniProtKB-UniRule"/>
</dbReference>
<evidence type="ECO:0000256" key="3">
    <source>
        <dbReference type="ARBA" id="ARBA00023186"/>
    </source>
</evidence>
<evidence type="ECO:0000256" key="4">
    <source>
        <dbReference type="ARBA" id="ARBA00023300"/>
    </source>
</evidence>
<feature type="region of interest" description="C-terminal beta-sheet" evidence="6">
    <location>
        <begin position="216"/>
        <end position="342"/>
    </location>
</feature>
<evidence type="ECO:0000256" key="6">
    <source>
        <dbReference type="HAMAP-Rule" id="MF_00856"/>
    </source>
</evidence>
<name>B0CCB6_ACAM1</name>
<evidence type="ECO:0000256" key="2">
    <source>
        <dbReference type="ARBA" id="ARBA00022531"/>
    </source>
</evidence>
<dbReference type="GO" id="GO:0015979">
    <property type="term" value="P:photosynthesis"/>
    <property type="evidence" value="ECO:0007669"/>
    <property type="project" value="UniProtKB-KW"/>
</dbReference>
<comment type="subcellular location">
    <subcellularLocation>
        <location evidence="6">Cytoplasm</location>
    </subcellularLocation>
</comment>
<sequence>MTSFTPPGSSPDIDVDQLLLMLRRKEKTWVDWGMACQQLQKAGYSPQQIFEESGIEPIQQNQIIVAGQVYQNLKDKGAEAACQYFGERRSDILYEFRVLNQVERAAAATLAAEKQLDADDARAIAKAMKEFSRLSETPVGFTDTPGDAMAYRCWYFARQKDDLQERSRLIGQGLKYAHSDSAREQLQQLLSDFSVVKAKEAPRLPFFRLESEEELPRLMPVMGHLPLTLADLKAVPVVEEEEPFGMVQFSGTCAWVPVPGWQVILRAEDPVALLAQVQDLGPDLPRPTEEVLVIIDRDQRQWHEDCYFLVEADGQLQVQWFAEAPEQKLYGQVVLVMRPKRILDENFTKDPWHTDE</sequence>
<keyword evidence="2 6" id="KW-0602">Photosynthesis</keyword>
<evidence type="ECO:0000256" key="1">
    <source>
        <dbReference type="ARBA" id="ARBA00022490"/>
    </source>
</evidence>
<keyword evidence="11" id="KW-1185">Reference proteome</keyword>
<evidence type="ECO:0000313" key="11">
    <source>
        <dbReference type="Proteomes" id="UP000000268"/>
    </source>
</evidence>
<reference evidence="10 11" key="1">
    <citation type="journal article" date="2008" name="Proc. Natl. Acad. Sci. U.S.A.">
        <title>Niche adaptation and genome expansion in the chlorophyll d-producing cyanobacterium Acaryochloris marina.</title>
        <authorList>
            <person name="Swingley W.D."/>
            <person name="Chen M."/>
            <person name="Cheung P.C."/>
            <person name="Conrad A.L."/>
            <person name="Dejesa L.C."/>
            <person name="Hao J."/>
            <person name="Honchak B.M."/>
            <person name="Karbach L.E."/>
            <person name="Kurdoglu A."/>
            <person name="Lahiri S."/>
            <person name="Mastrian S.D."/>
            <person name="Miyashita H."/>
            <person name="Page L."/>
            <person name="Ramakrishna P."/>
            <person name="Satoh S."/>
            <person name="Sattley W.M."/>
            <person name="Shimada Y."/>
            <person name="Taylor H.L."/>
            <person name="Tomo T."/>
            <person name="Tsuchiya T."/>
            <person name="Wang Z.T."/>
            <person name="Raymond J."/>
            <person name="Mimuro M."/>
            <person name="Blankenship R.E."/>
            <person name="Touchman J.W."/>
        </authorList>
    </citation>
    <scope>NUCLEOTIDE SEQUENCE [LARGE SCALE GENOMIC DNA]</scope>
    <source>
        <strain evidence="11">MBIC 11017</strain>
    </source>
</reference>
<evidence type="ECO:0000259" key="9">
    <source>
        <dbReference type="Pfam" id="PF18579"/>
    </source>
</evidence>
<dbReference type="HAMAP" id="MF_00856">
    <property type="entry name" value="Raf1"/>
    <property type="match status" value="1"/>
</dbReference>
<keyword evidence="3 6" id="KW-0143">Chaperone</keyword>
<dbReference type="STRING" id="329726.AM1_1780"/>
<feature type="domain" description="Rubisco accumulation factor 1 alpha-helical" evidence="8">
    <location>
        <begin position="85"/>
        <end position="190"/>
    </location>
</feature>
<dbReference type="EMBL" id="CP000828">
    <property type="protein sequence ID" value="ABW26801.1"/>
    <property type="molecule type" value="Genomic_DNA"/>
</dbReference>
<keyword evidence="1 6" id="KW-0963">Cytoplasm</keyword>
<dbReference type="KEGG" id="amr:AM1_1780"/>
<keyword evidence="4 6" id="KW-0120">Carbon dioxide fixation</keyword>
<dbReference type="RefSeq" id="WP_012162312.1">
    <property type="nucleotide sequence ID" value="NC_009925.1"/>
</dbReference>
<protein>
    <recommendedName>
        <fullName evidence="5 6">RuBisCO accumulation factor 1</fullName>
    </recommendedName>
</protein>
<feature type="domain" description="Rubisco accumulation factor 1 C-terminal" evidence="7">
    <location>
        <begin position="204"/>
        <end position="341"/>
    </location>
</feature>
<dbReference type="InterPro" id="IPR037494">
    <property type="entry name" value="RAF1"/>
</dbReference>
<dbReference type="Pfam" id="PF18087">
    <property type="entry name" value="RuBisCo_chap_C"/>
    <property type="match status" value="1"/>
</dbReference>
<dbReference type="OrthoDB" id="420612at2"/>
<evidence type="ECO:0000259" key="7">
    <source>
        <dbReference type="Pfam" id="PF18087"/>
    </source>
</evidence>
<dbReference type="eggNOG" id="ENOG502Z7IG">
    <property type="taxonomic scope" value="Bacteria"/>
</dbReference>
<dbReference type="PANTHER" id="PTHR35299">
    <property type="entry name" value="RUBISCO ACCUMULATION FACTOR 1"/>
    <property type="match status" value="1"/>
</dbReference>
<proteinExistence type="inferred from homology"/>
<comment type="similarity">
    <text evidence="6">Belongs to the RAF family.</text>
</comment>
<feature type="domain" description="Rubisco accumulation factor 1 helix turn helix" evidence="9">
    <location>
        <begin position="14"/>
        <end position="73"/>
    </location>
</feature>
<organism evidence="10 11">
    <name type="scientific">Acaryochloris marina (strain MBIC 11017)</name>
    <dbReference type="NCBI Taxonomy" id="329726"/>
    <lineage>
        <taxon>Bacteria</taxon>
        <taxon>Bacillati</taxon>
        <taxon>Cyanobacteriota</taxon>
        <taxon>Cyanophyceae</taxon>
        <taxon>Acaryochloridales</taxon>
        <taxon>Acaryochloridaceae</taxon>
        <taxon>Acaryochloris</taxon>
    </lineage>
</organism>